<dbReference type="SMART" id="SM00184">
    <property type="entry name" value="RING"/>
    <property type="match status" value="1"/>
</dbReference>
<feature type="domain" description="B box-type" evidence="7">
    <location>
        <begin position="86"/>
        <end position="127"/>
    </location>
</feature>
<evidence type="ECO:0000256" key="2">
    <source>
        <dbReference type="ARBA" id="ARBA00022771"/>
    </source>
</evidence>
<dbReference type="InterPro" id="IPR027370">
    <property type="entry name" value="Znf-RING_euk"/>
</dbReference>
<organism evidence="8 9">
    <name type="scientific">Lottia gigantea</name>
    <name type="common">Giant owl limpet</name>
    <dbReference type="NCBI Taxonomy" id="225164"/>
    <lineage>
        <taxon>Eukaryota</taxon>
        <taxon>Metazoa</taxon>
        <taxon>Spiralia</taxon>
        <taxon>Lophotrochozoa</taxon>
        <taxon>Mollusca</taxon>
        <taxon>Gastropoda</taxon>
        <taxon>Patellogastropoda</taxon>
        <taxon>Lottioidea</taxon>
        <taxon>Lottiidae</taxon>
        <taxon>Lottia</taxon>
    </lineage>
</organism>
<dbReference type="PROSITE" id="PS50119">
    <property type="entry name" value="ZF_BBOX"/>
    <property type="match status" value="1"/>
</dbReference>
<dbReference type="HOGENOM" id="CLU_1222302_0_0_1"/>
<evidence type="ECO:0000256" key="4">
    <source>
        <dbReference type="PROSITE-ProRule" id="PRU00024"/>
    </source>
</evidence>
<dbReference type="KEGG" id="lgi:LOTGIDRAFT_233213"/>
<evidence type="ECO:0008006" key="10">
    <source>
        <dbReference type="Google" id="ProtNLM"/>
    </source>
</evidence>
<dbReference type="SUPFAM" id="SSF57845">
    <property type="entry name" value="B-box zinc-binding domain"/>
    <property type="match status" value="1"/>
</dbReference>
<dbReference type="SMART" id="SM00336">
    <property type="entry name" value="BBOX"/>
    <property type="match status" value="1"/>
</dbReference>
<dbReference type="Gene3D" id="3.30.160.60">
    <property type="entry name" value="Classic Zinc Finger"/>
    <property type="match status" value="1"/>
</dbReference>
<dbReference type="AlphaFoldDB" id="V4BSV3"/>
<dbReference type="GeneID" id="20249185"/>
<dbReference type="Proteomes" id="UP000030746">
    <property type="component" value="Unassembled WGS sequence"/>
</dbReference>
<keyword evidence="2 4" id="KW-0863">Zinc-finger</keyword>
<reference evidence="8 9" key="1">
    <citation type="journal article" date="2013" name="Nature">
        <title>Insights into bilaterian evolution from three spiralian genomes.</title>
        <authorList>
            <person name="Simakov O."/>
            <person name="Marletaz F."/>
            <person name="Cho S.J."/>
            <person name="Edsinger-Gonzales E."/>
            <person name="Havlak P."/>
            <person name="Hellsten U."/>
            <person name="Kuo D.H."/>
            <person name="Larsson T."/>
            <person name="Lv J."/>
            <person name="Arendt D."/>
            <person name="Savage R."/>
            <person name="Osoegawa K."/>
            <person name="de Jong P."/>
            <person name="Grimwood J."/>
            <person name="Chapman J.A."/>
            <person name="Shapiro H."/>
            <person name="Aerts A."/>
            <person name="Otillar R.P."/>
            <person name="Terry A.Y."/>
            <person name="Boore J.L."/>
            <person name="Grigoriev I.V."/>
            <person name="Lindberg D.R."/>
            <person name="Seaver E.C."/>
            <person name="Weisblat D.A."/>
            <person name="Putnam N.H."/>
            <person name="Rokhsar D.S."/>
        </authorList>
    </citation>
    <scope>NUCLEOTIDE SEQUENCE [LARGE SCALE GENOMIC DNA]</scope>
</reference>
<dbReference type="PANTHER" id="PTHR25462:SF291">
    <property type="entry name" value="E3 UBIQUITIN-PROTEIN LIGASE TRIM45"/>
    <property type="match status" value="1"/>
</dbReference>
<keyword evidence="5" id="KW-0175">Coiled coil</keyword>
<proteinExistence type="predicted"/>
<sequence>MATSLNKLKCPICCDSFKTPKVLPCGHTFCEDCIDVNVCEKTEKFLCLICGQRHKIAEGGAKMLTTNLVLITPKRTTTVTDQPSSTEKPKCPNHSESEVDYYCTDCRLGMCSRCALNDHKDHETLDVNSEETRAMTTEQLERSRRVIRNKIKELESLQATLAETSVKLQTMCDEACAEVERRTENTIAELRERCNVKRQNNRFGR</sequence>
<dbReference type="GO" id="GO:0008270">
    <property type="term" value="F:zinc ion binding"/>
    <property type="evidence" value="ECO:0007669"/>
    <property type="project" value="UniProtKB-KW"/>
</dbReference>
<dbReference type="Gene3D" id="3.30.40.10">
    <property type="entry name" value="Zinc/RING finger domain, C3HC4 (zinc finger)"/>
    <property type="match status" value="1"/>
</dbReference>
<protein>
    <recommendedName>
        <fullName evidence="10">RING-type domain-containing protein</fullName>
    </recommendedName>
</protein>
<evidence type="ECO:0000313" key="8">
    <source>
        <dbReference type="EMBL" id="ESO92159.1"/>
    </source>
</evidence>
<evidence type="ECO:0000259" key="7">
    <source>
        <dbReference type="PROSITE" id="PS50119"/>
    </source>
</evidence>
<feature type="coiled-coil region" evidence="5">
    <location>
        <begin position="137"/>
        <end position="200"/>
    </location>
</feature>
<dbReference type="PROSITE" id="PS00518">
    <property type="entry name" value="ZF_RING_1"/>
    <property type="match status" value="1"/>
</dbReference>
<dbReference type="PROSITE" id="PS50089">
    <property type="entry name" value="ZF_RING_2"/>
    <property type="match status" value="1"/>
</dbReference>
<dbReference type="SUPFAM" id="SSF57850">
    <property type="entry name" value="RING/U-box"/>
    <property type="match status" value="1"/>
</dbReference>
<dbReference type="OrthoDB" id="111250at2759"/>
<dbReference type="EMBL" id="KB202124">
    <property type="protein sequence ID" value="ESO92159.1"/>
    <property type="molecule type" value="Genomic_DNA"/>
</dbReference>
<evidence type="ECO:0000256" key="3">
    <source>
        <dbReference type="ARBA" id="ARBA00022833"/>
    </source>
</evidence>
<dbReference type="InterPro" id="IPR047153">
    <property type="entry name" value="TRIM45/56/19-like"/>
</dbReference>
<dbReference type="InterPro" id="IPR000315">
    <property type="entry name" value="Znf_B-box"/>
</dbReference>
<dbReference type="InterPro" id="IPR017907">
    <property type="entry name" value="Znf_RING_CS"/>
</dbReference>
<evidence type="ECO:0000256" key="5">
    <source>
        <dbReference type="SAM" id="Coils"/>
    </source>
</evidence>
<feature type="domain" description="RING-type" evidence="6">
    <location>
        <begin position="10"/>
        <end position="50"/>
    </location>
</feature>
<dbReference type="Pfam" id="PF00643">
    <property type="entry name" value="zf-B_box"/>
    <property type="match status" value="1"/>
</dbReference>
<dbReference type="Pfam" id="PF13445">
    <property type="entry name" value="zf-RING_UBOX"/>
    <property type="match status" value="1"/>
</dbReference>
<dbReference type="CTD" id="20249185"/>
<dbReference type="RefSeq" id="XP_009057085.1">
    <property type="nucleotide sequence ID" value="XM_009058837.1"/>
</dbReference>
<evidence type="ECO:0000313" key="9">
    <source>
        <dbReference type="Proteomes" id="UP000030746"/>
    </source>
</evidence>
<name>V4BSV3_LOTGI</name>
<evidence type="ECO:0000256" key="1">
    <source>
        <dbReference type="ARBA" id="ARBA00022723"/>
    </source>
</evidence>
<gene>
    <name evidence="8" type="ORF">LOTGIDRAFT_233213</name>
</gene>
<dbReference type="GO" id="GO:0061630">
    <property type="term" value="F:ubiquitin protein ligase activity"/>
    <property type="evidence" value="ECO:0007669"/>
    <property type="project" value="TreeGrafter"/>
</dbReference>
<keyword evidence="3" id="KW-0862">Zinc</keyword>
<keyword evidence="1" id="KW-0479">Metal-binding</keyword>
<dbReference type="PANTHER" id="PTHR25462">
    <property type="entry name" value="BONUS, ISOFORM C-RELATED"/>
    <property type="match status" value="1"/>
</dbReference>
<dbReference type="InterPro" id="IPR001841">
    <property type="entry name" value="Znf_RING"/>
</dbReference>
<dbReference type="OMA" id="ISAHCTF"/>
<dbReference type="InterPro" id="IPR013083">
    <property type="entry name" value="Znf_RING/FYVE/PHD"/>
</dbReference>
<accession>V4BSV3</accession>
<evidence type="ECO:0000259" key="6">
    <source>
        <dbReference type="PROSITE" id="PS50089"/>
    </source>
</evidence>
<keyword evidence="9" id="KW-1185">Reference proteome</keyword>